<reference evidence="1 2" key="1">
    <citation type="submission" date="2016-10" db="EMBL/GenBank/DDBJ databases">
        <authorList>
            <person name="de Groot N.N."/>
        </authorList>
    </citation>
    <scope>NUCLEOTIDE SEQUENCE [LARGE SCALE GENOMIC DNA]</scope>
    <source>
        <strain evidence="1 2">DSM 43019</strain>
    </source>
</reference>
<sequence>MEDNDLAGVRTVVSALGEAFGRCADSMSRPTTTDLDRCRALCEKLRAMPIADDRVVSLVGQLETCLHGQDPAWSTVSAIALLLGDLDATLRPT</sequence>
<evidence type="ECO:0000313" key="2">
    <source>
        <dbReference type="Proteomes" id="UP000199645"/>
    </source>
</evidence>
<evidence type="ECO:0000313" key="1">
    <source>
        <dbReference type="EMBL" id="SFF11321.1"/>
    </source>
</evidence>
<dbReference type="RefSeq" id="WP_093615026.1">
    <property type="nucleotide sequence ID" value="NZ_BOMT01000023.1"/>
</dbReference>
<organism evidence="1 2">
    <name type="scientific">Actinoplanes philippinensis</name>
    <dbReference type="NCBI Taxonomy" id="35752"/>
    <lineage>
        <taxon>Bacteria</taxon>
        <taxon>Bacillati</taxon>
        <taxon>Actinomycetota</taxon>
        <taxon>Actinomycetes</taxon>
        <taxon>Micromonosporales</taxon>
        <taxon>Micromonosporaceae</taxon>
        <taxon>Actinoplanes</taxon>
    </lineage>
</organism>
<accession>A0A1I2G3W5</accession>
<dbReference type="STRING" id="35752.SAMN05421541_106131"/>
<dbReference type="Proteomes" id="UP000199645">
    <property type="component" value="Unassembled WGS sequence"/>
</dbReference>
<name>A0A1I2G3W5_9ACTN</name>
<protein>
    <submittedName>
        <fullName evidence="1">Uncharacterized protein</fullName>
    </submittedName>
</protein>
<gene>
    <name evidence="1" type="ORF">SAMN05421541_106131</name>
</gene>
<dbReference type="OrthoDB" id="9902411at2"/>
<keyword evidence="2" id="KW-1185">Reference proteome</keyword>
<dbReference type="AlphaFoldDB" id="A0A1I2G3W5"/>
<dbReference type="EMBL" id="FONV01000006">
    <property type="protein sequence ID" value="SFF11321.1"/>
    <property type="molecule type" value="Genomic_DNA"/>
</dbReference>
<proteinExistence type="predicted"/>